<evidence type="ECO:0000313" key="2">
    <source>
        <dbReference type="Proteomes" id="UP001187192"/>
    </source>
</evidence>
<dbReference type="PANTHER" id="PTHR47689:SF2">
    <property type="entry name" value="TETRATRICOPEPTIDE REPEAT (TPR)-LIKE SUPERFAMILY PROTEIN"/>
    <property type="match status" value="1"/>
</dbReference>
<dbReference type="Pfam" id="PF13374">
    <property type="entry name" value="TPR_10"/>
    <property type="match status" value="1"/>
</dbReference>
<dbReference type="EMBL" id="BTGU01000014">
    <property type="protein sequence ID" value="GMN42270.1"/>
    <property type="molecule type" value="Genomic_DNA"/>
</dbReference>
<name>A0AA87ZZZ2_FICCA</name>
<dbReference type="SUPFAM" id="SSF48452">
    <property type="entry name" value="TPR-like"/>
    <property type="match status" value="2"/>
</dbReference>
<dbReference type="Gene3D" id="1.25.40.10">
    <property type="entry name" value="Tetratricopeptide repeat domain"/>
    <property type="match status" value="2"/>
</dbReference>
<proteinExistence type="predicted"/>
<dbReference type="InterPro" id="IPR019734">
    <property type="entry name" value="TPR_rpt"/>
</dbReference>
<dbReference type="SMART" id="SM00028">
    <property type="entry name" value="TPR"/>
    <property type="match status" value="4"/>
</dbReference>
<gene>
    <name evidence="1" type="ORF">TIFTF001_011480</name>
</gene>
<keyword evidence="2" id="KW-1185">Reference proteome</keyword>
<dbReference type="Pfam" id="PF13424">
    <property type="entry name" value="TPR_12"/>
    <property type="match status" value="1"/>
</dbReference>
<dbReference type="AlphaFoldDB" id="A0AA87ZZZ2"/>
<evidence type="ECO:0008006" key="3">
    <source>
        <dbReference type="Google" id="ProtNLM"/>
    </source>
</evidence>
<dbReference type="Proteomes" id="UP001187192">
    <property type="component" value="Unassembled WGS sequence"/>
</dbReference>
<reference evidence="1" key="1">
    <citation type="submission" date="2023-07" db="EMBL/GenBank/DDBJ databases">
        <title>draft genome sequence of fig (Ficus carica).</title>
        <authorList>
            <person name="Takahashi T."/>
            <person name="Nishimura K."/>
        </authorList>
    </citation>
    <scope>NUCLEOTIDE SEQUENCE</scope>
</reference>
<evidence type="ECO:0000313" key="1">
    <source>
        <dbReference type="EMBL" id="GMN42270.1"/>
    </source>
</evidence>
<accession>A0AA87ZZZ2</accession>
<organism evidence="1 2">
    <name type="scientific">Ficus carica</name>
    <name type="common">Common fig</name>
    <dbReference type="NCBI Taxonomy" id="3494"/>
    <lineage>
        <taxon>Eukaryota</taxon>
        <taxon>Viridiplantae</taxon>
        <taxon>Streptophyta</taxon>
        <taxon>Embryophyta</taxon>
        <taxon>Tracheophyta</taxon>
        <taxon>Spermatophyta</taxon>
        <taxon>Magnoliopsida</taxon>
        <taxon>eudicotyledons</taxon>
        <taxon>Gunneridae</taxon>
        <taxon>Pentapetalae</taxon>
        <taxon>rosids</taxon>
        <taxon>fabids</taxon>
        <taxon>Rosales</taxon>
        <taxon>Moraceae</taxon>
        <taxon>Ficeae</taxon>
        <taxon>Ficus</taxon>
    </lineage>
</organism>
<sequence length="512" mass="57224">MFPRQAALNLIRKRKILNHGGGSEDHNWSFNHADSRRLWLFLPANAALVLGINTSPVLAKEVSTEENHKIDTKGADNDIIGLRKIEDGSIGKLKEAEGFFLSALQEAKEGFGERDPHVASACNNLVFLLLYMLITLINGTGQLAEMYRVTKAFEKAEPLYLEAINILEEAFGPDDIRVGSAFHNLGQFYLARRKLEEARKCYEIKGRVLGLNHADYADTMYHLGTVLYLQGKEKDAEALILNSIRILEEGGQVESVLYLRRLRYLAQDDDKLELAGWSSMETIIAAEGLALTLQAAGSLKEAQELLERCLDARKTLLPEDHIQIGANMLHLARLGMLKTNRLRKTDTSEAIAELNRAKDRLNDSIRIAQKFLDKLMKQSGKKQSYGASEGAKNNGREALVRLLQSYDALGLLEITKKELQGLKQDDHSSIAEAENALLGCICAYKKFGTERSIIDAREVQAEYLSCLKHLVSLISGNATERTQQSKGTNLRDIKEEIKRIESEVSPHGKKRN</sequence>
<comment type="caution">
    <text evidence="1">The sequence shown here is derived from an EMBL/GenBank/DDBJ whole genome shotgun (WGS) entry which is preliminary data.</text>
</comment>
<dbReference type="InterPro" id="IPR011990">
    <property type="entry name" value="TPR-like_helical_dom_sf"/>
</dbReference>
<dbReference type="PANTHER" id="PTHR47689">
    <property type="entry name" value="TETRATRICOPEPTIDE REPEAT (TPR)-LIKE SUPERFAMILY PROTEIN"/>
    <property type="match status" value="1"/>
</dbReference>
<protein>
    <recommendedName>
        <fullName evidence="3">Kinesin light chain</fullName>
    </recommendedName>
</protein>